<sequence>MEIFLFILISMAIFVVGLIGVLTRRNALIFFLSIELMLNAANLLFVGFARAWGNEVGFLWVFFILVVAASEAAVGFAIIINMFRHKQVVDVDQYNELRG</sequence>
<dbReference type="OrthoDB" id="9810120at2"/>
<dbReference type="EC" id="7.1.1.-" evidence="11"/>
<dbReference type="Pfam" id="PF00420">
    <property type="entry name" value="Oxidored_q2"/>
    <property type="match status" value="1"/>
</dbReference>
<dbReference type="FunFam" id="1.10.287.3510:FF:000001">
    <property type="entry name" value="NADH-quinone oxidoreductase subunit K"/>
    <property type="match status" value="1"/>
</dbReference>
<keyword evidence="10 11" id="KW-0472">Membrane</keyword>
<evidence type="ECO:0000256" key="2">
    <source>
        <dbReference type="ARBA" id="ARBA00004141"/>
    </source>
</evidence>
<dbReference type="HAMAP" id="MF_01456">
    <property type="entry name" value="NDH1_NuoK"/>
    <property type="match status" value="1"/>
</dbReference>
<comment type="function">
    <text evidence="1 11">NDH-1 shuttles electrons from NADH, via FMN and iron-sulfur (Fe-S) centers, to quinones in the respiratory chain. The immediate electron acceptor for the enzyme in this species is believed to be ubiquinone. Couples the redox reaction to proton translocation (for every two electrons transferred, four hydrogen ions are translocated across the cytoplasmic membrane), and thus conserves the redox energy in a proton gradient.</text>
</comment>
<dbReference type="EMBL" id="CWGJ01000025">
    <property type="protein sequence ID" value="CRX38952.1"/>
    <property type="molecule type" value="Genomic_DNA"/>
</dbReference>
<evidence type="ECO:0000256" key="4">
    <source>
        <dbReference type="ARBA" id="ARBA00022448"/>
    </source>
</evidence>
<dbReference type="Proteomes" id="UP000220251">
    <property type="component" value="Unassembled WGS sequence"/>
</dbReference>
<dbReference type="PANTHER" id="PTHR11434">
    <property type="entry name" value="NADH-UBIQUINONE OXIDOREDUCTASE SUBUNIT ND4L"/>
    <property type="match status" value="1"/>
</dbReference>
<evidence type="ECO:0000313" key="13">
    <source>
        <dbReference type="Proteomes" id="UP000220251"/>
    </source>
</evidence>
<dbReference type="InterPro" id="IPR001133">
    <property type="entry name" value="NADH_UbQ_OxRdtase_chain4L/K"/>
</dbReference>
<accession>A0A0H5DQW3</accession>
<keyword evidence="7 11" id="KW-1278">Translocase</keyword>
<keyword evidence="11" id="KW-1003">Cell membrane</keyword>
<keyword evidence="6 11" id="KW-0874">Quinone</keyword>
<comment type="similarity">
    <text evidence="3 11">Belongs to the complex I subunit 4L family.</text>
</comment>
<keyword evidence="9 11" id="KW-0520">NAD</keyword>
<evidence type="ECO:0000256" key="9">
    <source>
        <dbReference type="ARBA" id="ARBA00023027"/>
    </source>
</evidence>
<dbReference type="Gene3D" id="1.10.287.3510">
    <property type="match status" value="1"/>
</dbReference>
<evidence type="ECO:0000256" key="3">
    <source>
        <dbReference type="ARBA" id="ARBA00010519"/>
    </source>
</evidence>
<keyword evidence="11" id="KW-0830">Ubiquinone</keyword>
<comment type="catalytic activity">
    <reaction evidence="11">
        <text>a quinone + NADH + 5 H(+)(in) = a quinol + NAD(+) + 4 H(+)(out)</text>
        <dbReference type="Rhea" id="RHEA:57888"/>
        <dbReference type="ChEBI" id="CHEBI:15378"/>
        <dbReference type="ChEBI" id="CHEBI:24646"/>
        <dbReference type="ChEBI" id="CHEBI:57540"/>
        <dbReference type="ChEBI" id="CHEBI:57945"/>
        <dbReference type="ChEBI" id="CHEBI:132124"/>
    </reaction>
</comment>
<comment type="subcellular location">
    <subcellularLocation>
        <location evidence="11">Cell membrane</location>
        <topology evidence="11">Multi-pass membrane protein</topology>
    </subcellularLocation>
    <subcellularLocation>
        <location evidence="2">Membrane</location>
        <topology evidence="2">Multi-pass membrane protein</topology>
    </subcellularLocation>
</comment>
<comment type="subunit">
    <text evidence="11">NDH-1 is composed of 14 different subunits. Subunits NuoA, H, J, K, L, M, N constitute the membrane sector of the complex.</text>
</comment>
<keyword evidence="5 11" id="KW-0812">Transmembrane</keyword>
<dbReference type="AlphaFoldDB" id="A0A0H5DQW3"/>
<evidence type="ECO:0000256" key="11">
    <source>
        <dbReference type="HAMAP-Rule" id="MF_01456"/>
    </source>
</evidence>
<dbReference type="GO" id="GO:0005886">
    <property type="term" value="C:plasma membrane"/>
    <property type="evidence" value="ECO:0007669"/>
    <property type="project" value="UniProtKB-SubCell"/>
</dbReference>
<feature type="transmembrane region" description="Helical" evidence="11">
    <location>
        <begin position="29"/>
        <end position="52"/>
    </location>
</feature>
<dbReference type="GO" id="GO:0048038">
    <property type="term" value="F:quinone binding"/>
    <property type="evidence" value="ECO:0007669"/>
    <property type="project" value="UniProtKB-KW"/>
</dbReference>
<dbReference type="GO" id="GO:0030964">
    <property type="term" value="C:NADH dehydrogenase complex"/>
    <property type="evidence" value="ECO:0007669"/>
    <property type="project" value="TreeGrafter"/>
</dbReference>
<name>A0A0H5DQW3_9BACT</name>
<proteinExistence type="inferred from homology"/>
<organism evidence="12 13">
    <name type="scientific">Estrella lausannensis</name>
    <dbReference type="NCBI Taxonomy" id="483423"/>
    <lineage>
        <taxon>Bacteria</taxon>
        <taxon>Pseudomonadati</taxon>
        <taxon>Chlamydiota</taxon>
        <taxon>Chlamydiia</taxon>
        <taxon>Parachlamydiales</taxon>
        <taxon>Candidatus Criblamydiaceae</taxon>
        <taxon>Estrella</taxon>
    </lineage>
</organism>
<reference evidence="13" key="1">
    <citation type="submission" date="2015-06" db="EMBL/GenBank/DDBJ databases">
        <authorList>
            <person name="Bertelli C."/>
        </authorList>
    </citation>
    <scope>NUCLEOTIDE SEQUENCE [LARGE SCALE GENOMIC DNA]</scope>
    <source>
        <strain evidence="13">CRIB-30</strain>
    </source>
</reference>
<dbReference type="RefSeq" id="WP_098038814.1">
    <property type="nucleotide sequence ID" value="NZ_CWGJ01000025.1"/>
</dbReference>
<protein>
    <recommendedName>
        <fullName evidence="11">NADH-quinone oxidoreductase subunit K</fullName>
        <ecNumber evidence="11">7.1.1.-</ecNumber>
    </recommendedName>
    <alternativeName>
        <fullName evidence="11">NADH dehydrogenase I subunit K</fullName>
    </alternativeName>
    <alternativeName>
        <fullName evidence="11">NDH-1 subunit K</fullName>
    </alternativeName>
</protein>
<evidence type="ECO:0000256" key="10">
    <source>
        <dbReference type="ARBA" id="ARBA00023136"/>
    </source>
</evidence>
<evidence type="ECO:0000256" key="8">
    <source>
        <dbReference type="ARBA" id="ARBA00022989"/>
    </source>
</evidence>
<gene>
    <name evidence="11 12" type="primary">nuoK</name>
    <name evidence="12" type="ORF">ELAC_1624</name>
</gene>
<feature type="transmembrane region" description="Helical" evidence="11">
    <location>
        <begin position="58"/>
        <end position="80"/>
    </location>
</feature>
<dbReference type="GO" id="GO:0042773">
    <property type="term" value="P:ATP synthesis coupled electron transport"/>
    <property type="evidence" value="ECO:0007669"/>
    <property type="project" value="InterPro"/>
</dbReference>
<dbReference type="GO" id="GO:0050136">
    <property type="term" value="F:NADH dehydrogenase (quinone) (non-electrogenic) activity"/>
    <property type="evidence" value="ECO:0007669"/>
    <property type="project" value="UniProtKB-UniRule"/>
</dbReference>
<feature type="transmembrane region" description="Helical" evidence="11">
    <location>
        <begin position="6"/>
        <end position="22"/>
    </location>
</feature>
<dbReference type="PANTHER" id="PTHR11434:SF21">
    <property type="entry name" value="NADH DEHYDROGENASE SUBUNIT 4L-RELATED"/>
    <property type="match status" value="1"/>
</dbReference>
<keyword evidence="13" id="KW-1185">Reference proteome</keyword>
<keyword evidence="4 11" id="KW-0813">Transport</keyword>
<evidence type="ECO:0000313" key="12">
    <source>
        <dbReference type="EMBL" id="CRX38952.1"/>
    </source>
</evidence>
<keyword evidence="8 11" id="KW-1133">Transmembrane helix</keyword>
<evidence type="ECO:0000256" key="1">
    <source>
        <dbReference type="ARBA" id="ARBA00002378"/>
    </source>
</evidence>
<dbReference type="InterPro" id="IPR039428">
    <property type="entry name" value="NUOK/Mnh_C1-like"/>
</dbReference>
<dbReference type="NCBIfam" id="NF004320">
    <property type="entry name" value="PRK05715.1-2"/>
    <property type="match status" value="1"/>
</dbReference>
<evidence type="ECO:0000256" key="7">
    <source>
        <dbReference type="ARBA" id="ARBA00022967"/>
    </source>
</evidence>
<keyword evidence="12" id="KW-0560">Oxidoreductase</keyword>
<evidence type="ECO:0000256" key="6">
    <source>
        <dbReference type="ARBA" id="ARBA00022719"/>
    </source>
</evidence>
<evidence type="ECO:0000256" key="5">
    <source>
        <dbReference type="ARBA" id="ARBA00022692"/>
    </source>
</evidence>